<feature type="region of interest" description="Disordered" evidence="1">
    <location>
        <begin position="277"/>
        <end position="298"/>
    </location>
</feature>
<feature type="compositionally biased region" description="Polar residues" evidence="1">
    <location>
        <begin position="453"/>
        <end position="469"/>
    </location>
</feature>
<feature type="region of interest" description="Disordered" evidence="1">
    <location>
        <begin position="437"/>
        <end position="469"/>
    </location>
</feature>
<protein>
    <submittedName>
        <fullName evidence="2">Uncharacterized protein</fullName>
    </submittedName>
</protein>
<sequence length="562" mass="62173">MCSRLCGGRLEDHFGIKTPFSTPDRDSNLDIPVIGSLVYSESSALDHAATEADSYTVALIDIILSESQTNHQLIFFLDRTINDRAARVGKIKARLVNRARRNVGVSWVDKLYLIRSTTDLCQMRYGLLSVSSLAGFTKRTIVFQTNRHSSGRTYYFNTLLLLTAVRNKTLKELGRGERREEGTSTMSNIVKTLCNRILIRAKCMHALSLVFQSDVCSLCEEARLEASVARQSVSHPSSVTIVTTRALVSCRTEAGAPHWRGWFGRYSGQELGALTAVKTSGSTSSRDSNPDLTSTTDQTILIRASNPVSSSKKNDLLSEPNQILRVIFSPEKATARNKGGGGGGIKDVKQWGKFVPSHMMSPLYCERDALDHAATVVEGSRGFVHHDAPLTLLHLLFRSAMFWPTGWTSLVFMKVIANSFEGDAFLEPYMQGLGPDFTSPHHHLSGKTPEGGSVTSSPAGDVPNNHNTKTTLADLSAPFRLLELDGSADSLDQLHSQHRFVFRKGNRSRGVVVSAPGSESRGPGFDPRLRFYWFHTLILTITLTSSHQDMERMYDQYIRESL</sequence>
<name>A0A7R9JV01_TIMGE</name>
<dbReference type="EMBL" id="OE840314">
    <property type="protein sequence ID" value="CAD7590070.1"/>
    <property type="molecule type" value="Genomic_DNA"/>
</dbReference>
<accession>A0A7R9JV01</accession>
<gene>
    <name evidence="2" type="ORF">TGEB3V08_LOCUS3942</name>
</gene>
<evidence type="ECO:0000256" key="1">
    <source>
        <dbReference type="SAM" id="MobiDB-lite"/>
    </source>
</evidence>
<proteinExistence type="predicted"/>
<organism evidence="2">
    <name type="scientific">Timema genevievae</name>
    <name type="common">Walking stick</name>
    <dbReference type="NCBI Taxonomy" id="629358"/>
    <lineage>
        <taxon>Eukaryota</taxon>
        <taxon>Metazoa</taxon>
        <taxon>Ecdysozoa</taxon>
        <taxon>Arthropoda</taxon>
        <taxon>Hexapoda</taxon>
        <taxon>Insecta</taxon>
        <taxon>Pterygota</taxon>
        <taxon>Neoptera</taxon>
        <taxon>Polyneoptera</taxon>
        <taxon>Phasmatodea</taxon>
        <taxon>Timematodea</taxon>
        <taxon>Timematoidea</taxon>
        <taxon>Timematidae</taxon>
        <taxon>Timema</taxon>
    </lineage>
</organism>
<evidence type="ECO:0000313" key="2">
    <source>
        <dbReference type="EMBL" id="CAD7590070.1"/>
    </source>
</evidence>
<reference evidence="2" key="1">
    <citation type="submission" date="2020-11" db="EMBL/GenBank/DDBJ databases">
        <authorList>
            <person name="Tran Van P."/>
        </authorList>
    </citation>
    <scope>NUCLEOTIDE SEQUENCE</scope>
</reference>
<dbReference type="AlphaFoldDB" id="A0A7R9JV01"/>